<proteinExistence type="predicted"/>
<comment type="caution">
    <text evidence="2">The sequence shown here is derived from an EMBL/GenBank/DDBJ whole genome shotgun (WGS) entry which is preliminary data.</text>
</comment>
<dbReference type="Proteomes" id="UP000229749">
    <property type="component" value="Unassembled WGS sequence"/>
</dbReference>
<evidence type="ECO:0000313" key="2">
    <source>
        <dbReference type="EMBL" id="PJA47744.1"/>
    </source>
</evidence>
<sequence length="302" mass="35515">MFFSKKTWRKTYFQKIQTRRYASRQFSNPYFPKKSSQKRWIYTMIGLILGFSFGLGSFFLTSPFFKITSVSITGIQTIDLSELKYLVQTYLSKPQWIIASQSNRFLFKKEHLEKYITSVFIFDDLLITREGNTLYISIKEKTLGFVLENQNNFFVMDKTGRVVRSIQAEEYQKLIRPLEQEGPTKNDSPLIARKALPRLVQVGGKMPKIDQNFLPEEETKNILKMDEMLQNLGFPVLFMEINLDVGTWLTAILKDQFDILFDPSGDINQQVLHLKTVLRERTSILNTLEYIDLRFDDHVYYK</sequence>
<organism evidence="2 3">
    <name type="scientific">Candidatus Uhrbacteria bacterium CG_4_9_14_3_um_filter_36_7</name>
    <dbReference type="NCBI Taxonomy" id="1975033"/>
    <lineage>
        <taxon>Bacteria</taxon>
        <taxon>Candidatus Uhriibacteriota</taxon>
    </lineage>
</organism>
<name>A0A2M7XIF6_9BACT</name>
<evidence type="ECO:0008006" key="4">
    <source>
        <dbReference type="Google" id="ProtNLM"/>
    </source>
</evidence>
<keyword evidence="1" id="KW-0472">Membrane</keyword>
<protein>
    <recommendedName>
        <fullName evidence="4">POTRA domain-containing protein</fullName>
    </recommendedName>
</protein>
<evidence type="ECO:0000313" key="3">
    <source>
        <dbReference type="Proteomes" id="UP000229749"/>
    </source>
</evidence>
<reference evidence="3" key="1">
    <citation type="submission" date="2017-09" db="EMBL/GenBank/DDBJ databases">
        <title>Depth-based differentiation of microbial function through sediment-hosted aquifers and enrichment of novel symbionts in the deep terrestrial subsurface.</title>
        <authorList>
            <person name="Probst A.J."/>
            <person name="Ladd B."/>
            <person name="Jarett J.K."/>
            <person name="Geller-Mcgrath D.E."/>
            <person name="Sieber C.M.K."/>
            <person name="Emerson J.B."/>
            <person name="Anantharaman K."/>
            <person name="Thomas B.C."/>
            <person name="Malmstrom R."/>
            <person name="Stieglmeier M."/>
            <person name="Klingl A."/>
            <person name="Woyke T."/>
            <person name="Ryan C.M."/>
            <person name="Banfield J.F."/>
        </authorList>
    </citation>
    <scope>NUCLEOTIDE SEQUENCE [LARGE SCALE GENOMIC DNA]</scope>
</reference>
<keyword evidence="1" id="KW-0812">Transmembrane</keyword>
<accession>A0A2M7XIF6</accession>
<dbReference type="EMBL" id="PFWS01000004">
    <property type="protein sequence ID" value="PJA47744.1"/>
    <property type="molecule type" value="Genomic_DNA"/>
</dbReference>
<keyword evidence="1" id="KW-1133">Transmembrane helix</keyword>
<dbReference type="AlphaFoldDB" id="A0A2M7XIF6"/>
<evidence type="ECO:0000256" key="1">
    <source>
        <dbReference type="SAM" id="Phobius"/>
    </source>
</evidence>
<feature type="transmembrane region" description="Helical" evidence="1">
    <location>
        <begin position="40"/>
        <end position="60"/>
    </location>
</feature>
<gene>
    <name evidence="2" type="ORF">CO172_00200</name>
</gene>